<evidence type="ECO:0008006" key="10">
    <source>
        <dbReference type="Google" id="ProtNLM"/>
    </source>
</evidence>
<dbReference type="KEGG" id="ker:91106425"/>
<dbReference type="RefSeq" id="XP_066087467.1">
    <property type="nucleotide sequence ID" value="XM_066231370.1"/>
</dbReference>
<evidence type="ECO:0000313" key="8">
    <source>
        <dbReference type="EMBL" id="WWD09500.1"/>
    </source>
</evidence>
<feature type="transmembrane region" description="Helical" evidence="4">
    <location>
        <begin position="9"/>
        <end position="28"/>
    </location>
</feature>
<dbReference type="Pfam" id="PF02194">
    <property type="entry name" value="PXA"/>
    <property type="match status" value="1"/>
</dbReference>
<dbReference type="InterPro" id="IPR001683">
    <property type="entry name" value="PX_dom"/>
</dbReference>
<evidence type="ECO:0000256" key="4">
    <source>
        <dbReference type="SAM" id="Phobius"/>
    </source>
</evidence>
<feature type="domain" description="PXA" evidence="7">
    <location>
        <begin position="110"/>
        <end position="289"/>
    </location>
</feature>
<keyword evidence="2" id="KW-0175">Coiled coil</keyword>
<evidence type="ECO:0000259" key="7">
    <source>
        <dbReference type="PROSITE" id="PS51207"/>
    </source>
</evidence>
<dbReference type="GO" id="GO:0035091">
    <property type="term" value="F:phosphatidylinositol binding"/>
    <property type="evidence" value="ECO:0007669"/>
    <property type="project" value="InterPro"/>
</dbReference>
<protein>
    <recommendedName>
        <fullName evidence="10">Intermediate filament protein</fullName>
    </recommendedName>
</protein>
<name>A0AAX4KSV1_9TREE</name>
<dbReference type="SUPFAM" id="SSF48097">
    <property type="entry name" value="Regulator of G-protein signaling, RGS"/>
    <property type="match status" value="1"/>
</dbReference>
<comment type="similarity">
    <text evidence="1">Belongs to the sorting nexin family.</text>
</comment>
<keyword evidence="4" id="KW-0472">Membrane</keyword>
<dbReference type="Gene3D" id="1.10.167.10">
    <property type="entry name" value="Regulator of G-protein Signalling 4, domain 2"/>
    <property type="match status" value="1"/>
</dbReference>
<feature type="compositionally biased region" description="Low complexity" evidence="3">
    <location>
        <begin position="313"/>
        <end position="324"/>
    </location>
</feature>
<dbReference type="Pfam" id="PF00615">
    <property type="entry name" value="RGS"/>
    <property type="match status" value="1"/>
</dbReference>
<dbReference type="GeneID" id="91106425"/>
<evidence type="ECO:0000259" key="6">
    <source>
        <dbReference type="PROSITE" id="PS50195"/>
    </source>
</evidence>
<dbReference type="InterPro" id="IPR003114">
    <property type="entry name" value="Phox_assoc"/>
</dbReference>
<dbReference type="Proteomes" id="UP001358614">
    <property type="component" value="Chromosome 2"/>
</dbReference>
<feature type="domain" description="RGS" evidence="5">
    <location>
        <begin position="455"/>
        <end position="604"/>
    </location>
</feature>
<gene>
    <name evidence="8" type="ORF">V865_007624</name>
</gene>
<evidence type="ECO:0000313" key="9">
    <source>
        <dbReference type="Proteomes" id="UP001358614"/>
    </source>
</evidence>
<proteinExistence type="inferred from homology"/>
<organism evidence="8 9">
    <name type="scientific">Kwoniella europaea PYCC6329</name>
    <dbReference type="NCBI Taxonomy" id="1423913"/>
    <lineage>
        <taxon>Eukaryota</taxon>
        <taxon>Fungi</taxon>
        <taxon>Dikarya</taxon>
        <taxon>Basidiomycota</taxon>
        <taxon>Agaricomycotina</taxon>
        <taxon>Tremellomycetes</taxon>
        <taxon>Tremellales</taxon>
        <taxon>Cryptococcaceae</taxon>
        <taxon>Kwoniella</taxon>
    </lineage>
</organism>
<sequence length="1398" mass="155461">MAPIYTRPTIIYPSLLVLVLAVLFPRLYILQTLLYTPIYISSAIFFVITYTIYRTIKLDNRSSSQSSAARTRHALRPLKFTTPAAWSAVLTRQSWEERPSPFTPIHKNASAKVMSRLDSFLGLIKVHFILPWYTRISPSPAFPHAVEGLIRHILSDVTGRAENVDWPDMMVLKVLPIVSDHFQHYRSIEHLSSSSSAPSPNPALPLPLPRKSHPALSSHPHTSSGISPSIEAHLRDTLATVLARSLPEKDRSEVVLTIVREIVLGAILLPVFDMLCDPDFWNRQIDDRGGRCLQEQKQVDKFLSALSALPASTASASNTPLPSSKSRRNHKTPVTPSSTSISSESSSKQFDTFLRSIGKLKTLGDARRLRSDVERELRSAKLALADELRQGQNSKEGDRKLKKAEKYVQRLERAKIEIDRKIEVLSGQPAKPRQSLDRSPMSSMILETASTESVNLYSILSDPSSLAYWLEHMERRGRSRLVQYWLTVEGFKDPLEAAGLDSALDSTSQSDNKIPMSNGNQTVGEDVAFLYEMYFAAGQTGISIPLKHLQVIEETAQSGSTSLSAGEAQRVKHAVFASQKDIYEQMAEEDWPVFKKSELYIKALTDLKRARVSLAPPTVEAPPPRMASPILDSSPLPRTPVVRPPATPAESSRSLLDILSPSARPRQTNKRGSFSPAMPPTPTASVSITSPFFERSRSHETQLPLLKDMRKVSPGNADSKFSSLDSSLPSTPPPPIRRSSHLDFLISGGEPKENTVEDRGRLFGDDDDVDEDDEHYVEAQRIEAIQAALNEIIASDDMATSKVVDLTDDGLFSPQPKSPSASLILFDKTPKIEEKVSKLTSRSAENLKSTQKGKAGVISSAPQSRLPSVALPDLKPITRRRSIPRLSESPEKANKHLFDDEFIDQDQTSIDEEEVDNNVNEVIQLAAPGDLQLSVEISRLQDKIQELVQQDHLLDTLIRQAELTGNQVELRILRRSQSSVRREQRTAIFQKAQFEQQEEENRLIPSRTRVSIPSSVITSEDGESGKQVVRYTIEVSQVDEDGKIRLGWVVARRYNEFYELDKALKDWAMERNDLTDELKSRMVEMPGKRLVPNLSASFVESRRMGLEKYLQSLLTSSIICDSPLLRSFLSRSPVPLKAGSTSDPMSSSTASLASLAPHNIVKTLYRTMATSLDDALLGPSMLDMMYTTLSRQLVDFGGLVGLGGEDLVGLLPSALKGGQYTPQWMKNDSVGQGSTEGRIGPMGGESGMTSFTGPICDLFIEVFDLKENNWLRRQAIVVILQQFLGSTIERKVRDSFRAATSSESIERIVLDLQETLFPGGDRRPLSIERTEQEKLETKIRASKKLGLLIPDVAANMIGRSNARRAARRVFGALQDTRLNQHLVLSIMDEILNAMFPPR</sequence>
<feature type="region of interest" description="Disordered" evidence="3">
    <location>
        <begin position="616"/>
        <end position="769"/>
    </location>
</feature>
<keyword evidence="4" id="KW-0812">Transmembrane</keyword>
<reference evidence="8 9" key="1">
    <citation type="submission" date="2024-01" db="EMBL/GenBank/DDBJ databases">
        <title>Comparative genomics of Cryptococcus and Kwoniella reveals pathogenesis evolution and contrasting modes of karyotype evolution via chromosome fusion or intercentromeric recombination.</title>
        <authorList>
            <person name="Coelho M.A."/>
            <person name="David-Palma M."/>
            <person name="Shea T."/>
            <person name="Bowers K."/>
            <person name="McGinley-Smith S."/>
            <person name="Mohammad A.W."/>
            <person name="Gnirke A."/>
            <person name="Yurkov A.M."/>
            <person name="Nowrousian M."/>
            <person name="Sun S."/>
            <person name="Cuomo C.A."/>
            <person name="Heitman J."/>
        </authorList>
    </citation>
    <scope>NUCLEOTIDE SEQUENCE [LARGE SCALE GENOMIC DNA]</scope>
    <source>
        <strain evidence="8 9">PYCC6329</strain>
    </source>
</reference>
<feature type="compositionally biased region" description="Basic and acidic residues" evidence="3">
    <location>
        <begin position="750"/>
        <end position="764"/>
    </location>
</feature>
<dbReference type="InterPro" id="IPR016137">
    <property type="entry name" value="RGS"/>
</dbReference>
<dbReference type="Pfam" id="PF00787">
    <property type="entry name" value="PX"/>
    <property type="match status" value="1"/>
</dbReference>
<dbReference type="InterPro" id="IPR044926">
    <property type="entry name" value="RGS_subdomain_2"/>
</dbReference>
<dbReference type="PROSITE" id="PS50195">
    <property type="entry name" value="PX"/>
    <property type="match status" value="1"/>
</dbReference>
<keyword evidence="9" id="KW-1185">Reference proteome</keyword>
<dbReference type="Gene3D" id="3.30.1520.10">
    <property type="entry name" value="Phox-like domain"/>
    <property type="match status" value="1"/>
</dbReference>
<dbReference type="PROSITE" id="PS50132">
    <property type="entry name" value="RGS"/>
    <property type="match status" value="1"/>
</dbReference>
<dbReference type="SUPFAM" id="SSF64268">
    <property type="entry name" value="PX domain"/>
    <property type="match status" value="1"/>
</dbReference>
<dbReference type="SMART" id="SM00312">
    <property type="entry name" value="PX"/>
    <property type="match status" value="1"/>
</dbReference>
<accession>A0AAX4KSV1</accession>
<feature type="transmembrane region" description="Helical" evidence="4">
    <location>
        <begin position="34"/>
        <end position="53"/>
    </location>
</feature>
<keyword evidence="4" id="KW-1133">Transmembrane helix</keyword>
<feature type="region of interest" description="Disordered" evidence="3">
    <location>
        <begin position="313"/>
        <end position="345"/>
    </location>
</feature>
<dbReference type="SMART" id="SM00315">
    <property type="entry name" value="RGS"/>
    <property type="match status" value="1"/>
</dbReference>
<dbReference type="EMBL" id="CP144090">
    <property type="protein sequence ID" value="WWD09500.1"/>
    <property type="molecule type" value="Genomic_DNA"/>
</dbReference>
<feature type="compositionally biased region" description="Pro residues" evidence="3">
    <location>
        <begin position="199"/>
        <end position="208"/>
    </location>
</feature>
<feature type="coiled-coil region" evidence="2">
    <location>
        <begin position="370"/>
        <end position="428"/>
    </location>
</feature>
<dbReference type="PROSITE" id="PS51207">
    <property type="entry name" value="PXA"/>
    <property type="match status" value="1"/>
</dbReference>
<dbReference type="InterPro" id="IPR013937">
    <property type="entry name" value="Sorting_nexin_C"/>
</dbReference>
<feature type="region of interest" description="Disordered" evidence="3">
    <location>
        <begin position="192"/>
        <end position="229"/>
    </location>
</feature>
<evidence type="ECO:0000256" key="3">
    <source>
        <dbReference type="SAM" id="MobiDB-lite"/>
    </source>
</evidence>
<dbReference type="Pfam" id="PF08628">
    <property type="entry name" value="Nexin_C"/>
    <property type="match status" value="1"/>
</dbReference>
<feature type="domain" description="PX" evidence="6">
    <location>
        <begin position="1009"/>
        <end position="1136"/>
    </location>
</feature>
<evidence type="ECO:0000256" key="1">
    <source>
        <dbReference type="ARBA" id="ARBA00010883"/>
    </source>
</evidence>
<dbReference type="InterPro" id="IPR036871">
    <property type="entry name" value="PX_dom_sf"/>
</dbReference>
<dbReference type="PANTHER" id="PTHR22775:SF3">
    <property type="entry name" value="SORTING NEXIN-13"/>
    <property type="match status" value="1"/>
</dbReference>
<dbReference type="InterPro" id="IPR036305">
    <property type="entry name" value="RGS_sf"/>
</dbReference>
<dbReference type="PANTHER" id="PTHR22775">
    <property type="entry name" value="SORTING NEXIN"/>
    <property type="match status" value="1"/>
</dbReference>
<evidence type="ECO:0000259" key="5">
    <source>
        <dbReference type="PROSITE" id="PS50132"/>
    </source>
</evidence>
<dbReference type="SMART" id="SM00313">
    <property type="entry name" value="PXA"/>
    <property type="match status" value="1"/>
</dbReference>
<evidence type="ECO:0000256" key="2">
    <source>
        <dbReference type="SAM" id="Coils"/>
    </source>
</evidence>